<accession>A0A6M4WIF0</accession>
<keyword evidence="2" id="KW-0547">Nucleotide-binding</keyword>
<evidence type="ECO:0000256" key="4">
    <source>
        <dbReference type="ARBA" id="ARBA00022840"/>
    </source>
</evidence>
<reference evidence="8" key="1">
    <citation type="submission" date="2020-03" db="EMBL/GenBank/DDBJ databases">
        <title>Molecular networking-based the target discovery of potent antiproliferative macrolactams: 5/6/7/16 polycyclic ansamycins and glycosylated trienomycin from Streptomyces cacaoi subsp. asoensis.</title>
        <authorList>
            <person name="Liu L.-L."/>
        </authorList>
    </citation>
    <scope>NUCLEOTIDE SEQUENCE [LARGE SCALE GENOMIC DNA]</scope>
    <source>
        <strain evidence="8">H2S5</strain>
    </source>
</reference>
<evidence type="ECO:0000313" key="8">
    <source>
        <dbReference type="EMBL" id="QJS99680.1"/>
    </source>
</evidence>
<dbReference type="Pfam" id="PF00586">
    <property type="entry name" value="AIRS"/>
    <property type="match status" value="1"/>
</dbReference>
<keyword evidence="1 8" id="KW-0808">Transferase</keyword>
<dbReference type="GO" id="GO:0016260">
    <property type="term" value="P:selenocysteine biosynthetic process"/>
    <property type="evidence" value="ECO:0007669"/>
    <property type="project" value="TreeGrafter"/>
</dbReference>
<dbReference type="PANTHER" id="PTHR10256:SF0">
    <property type="entry name" value="INACTIVE SELENIDE, WATER DIKINASE-LIKE PROTEIN-RELATED"/>
    <property type="match status" value="1"/>
</dbReference>
<dbReference type="AlphaFoldDB" id="A0A6M4WIF0"/>
<evidence type="ECO:0000259" key="7">
    <source>
        <dbReference type="Pfam" id="PF02769"/>
    </source>
</evidence>
<proteinExistence type="predicted"/>
<dbReference type="InterPro" id="IPR016188">
    <property type="entry name" value="PurM-like_N"/>
</dbReference>
<dbReference type="InterPro" id="IPR004536">
    <property type="entry name" value="SPS/SelD"/>
</dbReference>
<dbReference type="Gene3D" id="3.90.650.10">
    <property type="entry name" value="PurM-like C-terminal domain"/>
    <property type="match status" value="1"/>
</dbReference>
<dbReference type="Gene3D" id="3.30.1330.10">
    <property type="entry name" value="PurM-like, N-terminal domain"/>
    <property type="match status" value="1"/>
</dbReference>
<evidence type="ECO:0000256" key="1">
    <source>
        <dbReference type="ARBA" id="ARBA00022679"/>
    </source>
</evidence>
<dbReference type="GO" id="GO:0004756">
    <property type="term" value="F:selenide, water dikinase activity"/>
    <property type="evidence" value="ECO:0007669"/>
    <property type="project" value="UniProtKB-EC"/>
</dbReference>
<feature type="domain" description="PurM-like N-terminal" evidence="6">
    <location>
        <begin position="32"/>
        <end position="137"/>
    </location>
</feature>
<dbReference type="InterPro" id="IPR036676">
    <property type="entry name" value="PurM-like_C_sf"/>
</dbReference>
<dbReference type="Proteomes" id="UP000502665">
    <property type="component" value="Chromosome"/>
</dbReference>
<dbReference type="EC" id="2.7.9.3" evidence="8"/>
<evidence type="ECO:0000256" key="2">
    <source>
        <dbReference type="ARBA" id="ARBA00022741"/>
    </source>
</evidence>
<dbReference type="SUPFAM" id="SSF56042">
    <property type="entry name" value="PurM C-terminal domain-like"/>
    <property type="match status" value="1"/>
</dbReference>
<dbReference type="PANTHER" id="PTHR10256">
    <property type="entry name" value="SELENIDE, WATER DIKINASE"/>
    <property type="match status" value="1"/>
</dbReference>
<feature type="domain" description="PurM-like C-terminal" evidence="7">
    <location>
        <begin position="150"/>
        <end position="328"/>
    </location>
</feature>
<evidence type="ECO:0000259" key="6">
    <source>
        <dbReference type="Pfam" id="PF00586"/>
    </source>
</evidence>
<gene>
    <name evidence="8" type="primary">selD</name>
    <name evidence="8" type="ORF">G9272_04610</name>
</gene>
<evidence type="ECO:0000256" key="3">
    <source>
        <dbReference type="ARBA" id="ARBA00022777"/>
    </source>
</evidence>
<keyword evidence="9" id="KW-1185">Reference proteome</keyword>
<sequence length="330" mass="34168">MRKLSGFMSAVDDMVGTLNSTRRVHTDGRSRDDAALYEIAPDRLLAVTVDFGTPVSADAATWGRIAALNALSDIFAMGATPLVALSVLGWPEGVGKAQMVALTRSAVDALSEASAVLLGGHTITSSMPLFGLAVVGTARPGEVMLIRNAQPGQLLILTKPLGTGIVMAAVKAGVVGPETASAAEAVMASSNRTSAELAVSAGVRAATDVTGYGLTGHLHNMLSASGHAADIDLYRVPALPAAERLLEEHGVVPNSAERNYFELEKEIDWGRTPLAMRFLMSDPQTSGGLLLAAAPEVAARFLEACSKARQFAAVIGTVTSGRPGAVRVRA</sequence>
<organism evidence="8 9">
    <name type="scientific">Streptomyces asoensis</name>
    <dbReference type="NCBI Taxonomy" id="249586"/>
    <lineage>
        <taxon>Bacteria</taxon>
        <taxon>Bacillati</taxon>
        <taxon>Actinomycetota</taxon>
        <taxon>Actinomycetes</taxon>
        <taxon>Kitasatosporales</taxon>
        <taxon>Streptomycetaceae</taxon>
        <taxon>Streptomyces</taxon>
    </lineage>
</organism>
<keyword evidence="4" id="KW-0067">ATP-binding</keyword>
<evidence type="ECO:0000256" key="5">
    <source>
        <dbReference type="ARBA" id="ARBA00023266"/>
    </source>
</evidence>
<dbReference type="Pfam" id="PF02769">
    <property type="entry name" value="AIRS_C"/>
    <property type="match status" value="1"/>
</dbReference>
<dbReference type="GO" id="GO:0005524">
    <property type="term" value="F:ATP binding"/>
    <property type="evidence" value="ECO:0007669"/>
    <property type="project" value="UniProtKB-KW"/>
</dbReference>
<dbReference type="InterPro" id="IPR010918">
    <property type="entry name" value="PurM-like_C_dom"/>
</dbReference>
<protein>
    <submittedName>
        <fullName evidence="8">Selenide, water dikinase SelD</fullName>
        <ecNumber evidence="8">2.7.9.3</ecNumber>
    </submittedName>
</protein>
<dbReference type="EMBL" id="CP049838">
    <property type="protein sequence ID" value="QJS99680.1"/>
    <property type="molecule type" value="Genomic_DNA"/>
</dbReference>
<name>A0A6M4WIF0_9ACTN</name>
<dbReference type="GO" id="GO:0005737">
    <property type="term" value="C:cytoplasm"/>
    <property type="evidence" value="ECO:0007669"/>
    <property type="project" value="TreeGrafter"/>
</dbReference>
<evidence type="ECO:0000313" key="9">
    <source>
        <dbReference type="Proteomes" id="UP000502665"/>
    </source>
</evidence>
<dbReference type="SUPFAM" id="SSF55326">
    <property type="entry name" value="PurM N-terminal domain-like"/>
    <property type="match status" value="1"/>
</dbReference>
<dbReference type="NCBIfam" id="TIGR00476">
    <property type="entry name" value="selD"/>
    <property type="match status" value="1"/>
</dbReference>
<keyword evidence="5" id="KW-0711">Selenium</keyword>
<keyword evidence="3" id="KW-0418">Kinase</keyword>
<dbReference type="InterPro" id="IPR036921">
    <property type="entry name" value="PurM-like_N_sf"/>
</dbReference>